<reference evidence="6 9" key="3">
    <citation type="submission" date="2021-06" db="EMBL/GenBank/DDBJ databases">
        <title>Interrogation of the integrated mobile genetic elements in gut-associated Bacteroides with a consensus prediction approach.</title>
        <authorList>
            <person name="Campbell D.E."/>
            <person name="Leigh J.R."/>
            <person name="Kim T."/>
            <person name="England W."/>
            <person name="Whitaker R.J."/>
            <person name="Degnan P.H."/>
        </authorList>
    </citation>
    <scope>NUCLEOTIDE SEQUENCE [LARGE SCALE GENOMIC DNA]</scope>
    <source>
        <strain evidence="6 9">WAL8669</strain>
    </source>
</reference>
<dbReference type="RefSeq" id="WP_055230241.1">
    <property type="nucleotide sequence ID" value="NZ_CABJDH010000014.1"/>
</dbReference>
<dbReference type="Proteomes" id="UP001156218">
    <property type="component" value="Chromosome"/>
</dbReference>
<evidence type="ECO:0000313" key="6">
    <source>
        <dbReference type="EMBL" id="UYU64889.1"/>
    </source>
</evidence>
<dbReference type="InterPro" id="IPR002347">
    <property type="entry name" value="SDR_fam"/>
</dbReference>
<proteinExistence type="inferred from homology"/>
<dbReference type="GO" id="GO:0016616">
    <property type="term" value="F:oxidoreductase activity, acting on the CH-OH group of donors, NAD or NADP as acceptor"/>
    <property type="evidence" value="ECO:0007669"/>
    <property type="project" value="UniProtKB-ARBA"/>
</dbReference>
<dbReference type="FunFam" id="3.40.50.720:FF:000084">
    <property type="entry name" value="Short-chain dehydrogenase reductase"/>
    <property type="match status" value="1"/>
</dbReference>
<dbReference type="AlphaFoldDB" id="A0A412G8Y8"/>
<dbReference type="Pfam" id="PF13561">
    <property type="entry name" value="adh_short_C2"/>
    <property type="match status" value="1"/>
</dbReference>
<comment type="similarity">
    <text evidence="1">Belongs to the short-chain dehydrogenases/reductases (SDR) family.</text>
</comment>
<gene>
    <name evidence="5" type="ORF">DW780_15660</name>
    <name evidence="4" type="ORF">GAO51_28240</name>
    <name evidence="6" type="ORF">KQP68_15010</name>
</gene>
<dbReference type="GO" id="GO:0048038">
    <property type="term" value="F:quinone binding"/>
    <property type="evidence" value="ECO:0007669"/>
    <property type="project" value="TreeGrafter"/>
</dbReference>
<sequence>MYNPFSLEGKTILVTGASSGIGRATAIECSRMGAKVIITARNEERLKETLEQLEGDDHCMILCNLADTLAIDGLVSNLPEIHGLVNNAGFTKLSLLQFVKEEDLKSIFQVNTIAPVLLFQKLLKKKKIKKGASIVFTSSMAGLGCTSVGNSMYTASKGAISAYIKTAALELAPKSIRINAICPAMVNTGILEGGSVTKEQLKEDMKQYPLGRYGDPYDIAWAMIYLLSDASSWITGTNLILDGGLTLK</sequence>
<reference evidence="4 8" key="2">
    <citation type="journal article" date="2019" name="Nat. Med.">
        <title>A library of human gut bacterial isolates paired with longitudinal multiomics data enables mechanistic microbiome research.</title>
        <authorList>
            <person name="Poyet M."/>
            <person name="Groussin M."/>
            <person name="Gibbons S.M."/>
            <person name="Avila-Pacheco J."/>
            <person name="Jiang X."/>
            <person name="Kearney S.M."/>
            <person name="Perrotta A.R."/>
            <person name="Berdy B."/>
            <person name="Zhao S."/>
            <person name="Lieberman T.D."/>
            <person name="Swanson P.K."/>
            <person name="Smith M."/>
            <person name="Roesemann S."/>
            <person name="Alexander J.E."/>
            <person name="Rich S.A."/>
            <person name="Livny J."/>
            <person name="Vlamakis H."/>
            <person name="Clish C."/>
            <person name="Bullock K."/>
            <person name="Deik A."/>
            <person name="Scott J."/>
            <person name="Pierce K.A."/>
            <person name="Xavier R.J."/>
            <person name="Alm E.J."/>
        </authorList>
    </citation>
    <scope>NUCLEOTIDE SEQUENCE [LARGE SCALE GENOMIC DNA]</scope>
    <source>
        <strain evidence="4 8">BIOML-A188</strain>
    </source>
</reference>
<evidence type="ECO:0000259" key="3">
    <source>
        <dbReference type="SMART" id="SM00822"/>
    </source>
</evidence>
<dbReference type="InterPro" id="IPR057326">
    <property type="entry name" value="KR_dom"/>
</dbReference>
<evidence type="ECO:0000256" key="2">
    <source>
        <dbReference type="ARBA" id="ARBA00023002"/>
    </source>
</evidence>
<dbReference type="EMBL" id="CP083680">
    <property type="protein sequence ID" value="UYU64889.1"/>
    <property type="molecule type" value="Genomic_DNA"/>
</dbReference>
<dbReference type="Proteomes" id="UP000440614">
    <property type="component" value="Unassembled WGS sequence"/>
</dbReference>
<dbReference type="PRINTS" id="PR00081">
    <property type="entry name" value="GDHRDH"/>
</dbReference>
<dbReference type="SUPFAM" id="SSF51735">
    <property type="entry name" value="NAD(P)-binding Rossmann-fold domains"/>
    <property type="match status" value="1"/>
</dbReference>
<name>A0A412G8Y8_BACT4</name>
<evidence type="ECO:0000256" key="1">
    <source>
        <dbReference type="ARBA" id="ARBA00006484"/>
    </source>
</evidence>
<accession>A0A412G8Y8</accession>
<dbReference type="Gene3D" id="3.40.50.720">
    <property type="entry name" value="NAD(P)-binding Rossmann-like Domain"/>
    <property type="match status" value="1"/>
</dbReference>
<feature type="domain" description="Ketoreductase" evidence="3">
    <location>
        <begin position="10"/>
        <end position="184"/>
    </location>
</feature>
<dbReference type="EMBL" id="QSJP01000013">
    <property type="protein sequence ID" value="RHD86785.1"/>
    <property type="molecule type" value="Genomic_DNA"/>
</dbReference>
<dbReference type="CDD" id="cd05233">
    <property type="entry name" value="SDR_c"/>
    <property type="match status" value="1"/>
</dbReference>
<evidence type="ECO:0000313" key="4">
    <source>
        <dbReference type="EMBL" id="KAB4304460.1"/>
    </source>
</evidence>
<keyword evidence="2" id="KW-0560">Oxidoreductase</keyword>
<protein>
    <submittedName>
        <fullName evidence="5">SDR family oxidoreductase</fullName>
    </submittedName>
</protein>
<dbReference type="InterPro" id="IPR036291">
    <property type="entry name" value="NAD(P)-bd_dom_sf"/>
</dbReference>
<dbReference type="GO" id="GO:0006633">
    <property type="term" value="P:fatty acid biosynthetic process"/>
    <property type="evidence" value="ECO:0007669"/>
    <property type="project" value="TreeGrafter"/>
</dbReference>
<reference evidence="5 7" key="1">
    <citation type="submission" date="2018-08" db="EMBL/GenBank/DDBJ databases">
        <title>A genome reference for cultivated species of the human gut microbiota.</title>
        <authorList>
            <person name="Zou Y."/>
            <person name="Xue W."/>
            <person name="Luo G."/>
        </authorList>
    </citation>
    <scope>NUCLEOTIDE SEQUENCE [LARGE SCALE GENOMIC DNA]</scope>
    <source>
        <strain evidence="5 7">AM30-26</strain>
    </source>
</reference>
<dbReference type="EMBL" id="WCSY01000049">
    <property type="protein sequence ID" value="KAB4304460.1"/>
    <property type="molecule type" value="Genomic_DNA"/>
</dbReference>
<dbReference type="SMART" id="SM00822">
    <property type="entry name" value="PKS_KR"/>
    <property type="match status" value="1"/>
</dbReference>
<evidence type="ECO:0000313" key="7">
    <source>
        <dbReference type="Proteomes" id="UP000284785"/>
    </source>
</evidence>
<organism evidence="5 7">
    <name type="scientific">Bacteroides thetaiotaomicron</name>
    <dbReference type="NCBI Taxonomy" id="818"/>
    <lineage>
        <taxon>Bacteria</taxon>
        <taxon>Pseudomonadati</taxon>
        <taxon>Bacteroidota</taxon>
        <taxon>Bacteroidia</taxon>
        <taxon>Bacteroidales</taxon>
        <taxon>Bacteroidaceae</taxon>
        <taxon>Bacteroides</taxon>
    </lineage>
</organism>
<evidence type="ECO:0000313" key="5">
    <source>
        <dbReference type="EMBL" id="RHD86785.1"/>
    </source>
</evidence>
<dbReference type="Proteomes" id="UP000284785">
    <property type="component" value="Unassembled WGS sequence"/>
</dbReference>
<evidence type="ECO:0000313" key="8">
    <source>
        <dbReference type="Proteomes" id="UP000440614"/>
    </source>
</evidence>
<dbReference type="PANTHER" id="PTHR42760">
    <property type="entry name" value="SHORT-CHAIN DEHYDROGENASES/REDUCTASES FAMILY MEMBER"/>
    <property type="match status" value="1"/>
</dbReference>
<evidence type="ECO:0000313" key="9">
    <source>
        <dbReference type="Proteomes" id="UP001156218"/>
    </source>
</evidence>
<dbReference type="PANTHER" id="PTHR42760:SF133">
    <property type="entry name" value="3-OXOACYL-[ACYL-CARRIER-PROTEIN] REDUCTASE"/>
    <property type="match status" value="1"/>
</dbReference>